<feature type="binding site" evidence="7">
    <location>
        <position position="178"/>
    </location>
    <ligand>
        <name>UDP-N-acetyl-alpha-D-muramoyl-L-alanyl-D-glutamate</name>
        <dbReference type="ChEBI" id="CHEBI:83900"/>
    </ligand>
</feature>
<dbReference type="NCBIfam" id="NF001126">
    <property type="entry name" value="PRK00139.1-4"/>
    <property type="match status" value="1"/>
</dbReference>
<dbReference type="EC" id="6.3.2.13" evidence="7"/>
<feature type="modified residue" description="N6-carboxylysine" evidence="7">
    <location>
        <position position="218"/>
    </location>
</feature>
<name>A0ABT2EMS0_9BACT</name>
<comment type="PTM">
    <text evidence="7">Carboxylation is probably crucial for Mg(2+) binding and, consequently, for the gamma-phosphate positioning of ATP.</text>
</comment>
<feature type="domain" description="Mur ligase central" evidence="11">
    <location>
        <begin position="106"/>
        <end position="317"/>
    </location>
</feature>
<dbReference type="RefSeq" id="WP_259095430.1">
    <property type="nucleotide sequence ID" value="NZ_CP130454.1"/>
</dbReference>
<dbReference type="InterPro" id="IPR036565">
    <property type="entry name" value="Mur-like_cat_sf"/>
</dbReference>
<keyword evidence="7" id="KW-0067">ATP-binding</keyword>
<evidence type="ECO:0000256" key="7">
    <source>
        <dbReference type="HAMAP-Rule" id="MF_00208"/>
    </source>
</evidence>
<keyword evidence="5 7" id="KW-0131">Cell cycle</keyword>
<organism evidence="12 13">
    <name type="scientific">Candidatus Fervidibacter sacchari</name>
    <dbReference type="NCBI Taxonomy" id="1448929"/>
    <lineage>
        <taxon>Bacteria</taxon>
        <taxon>Candidatus Fervidibacterota</taxon>
        <taxon>Candidatus Fervidibacter</taxon>
    </lineage>
</organism>
<feature type="binding site" evidence="7">
    <location>
        <position position="29"/>
    </location>
    <ligand>
        <name>UDP-N-acetyl-alpha-D-muramoyl-L-alanyl-D-glutamate</name>
        <dbReference type="ChEBI" id="CHEBI:83900"/>
    </ligand>
</feature>
<evidence type="ECO:0000256" key="2">
    <source>
        <dbReference type="ARBA" id="ARBA00022618"/>
    </source>
</evidence>
<comment type="caution">
    <text evidence="12">The sequence shown here is derived from an EMBL/GenBank/DDBJ whole genome shotgun (WGS) entry which is preliminary data.</text>
</comment>
<dbReference type="InterPro" id="IPR036615">
    <property type="entry name" value="Mur_ligase_C_dom_sf"/>
</dbReference>
<keyword evidence="7" id="KW-0547">Nucleotide-binding</keyword>
<evidence type="ECO:0000256" key="6">
    <source>
        <dbReference type="ARBA" id="ARBA00023316"/>
    </source>
</evidence>
<keyword evidence="6 7" id="KW-0961">Cell wall biogenesis/degradation</keyword>
<dbReference type="InterPro" id="IPR004101">
    <property type="entry name" value="Mur_ligase_C"/>
</dbReference>
<dbReference type="NCBIfam" id="TIGR01085">
    <property type="entry name" value="murE"/>
    <property type="match status" value="1"/>
</dbReference>
<feature type="domain" description="Mur ligase C-terminal" evidence="10">
    <location>
        <begin position="339"/>
        <end position="465"/>
    </location>
</feature>
<evidence type="ECO:0000256" key="3">
    <source>
        <dbReference type="ARBA" id="ARBA00022960"/>
    </source>
</evidence>
<evidence type="ECO:0000313" key="13">
    <source>
        <dbReference type="Proteomes" id="UP001204798"/>
    </source>
</evidence>
<feature type="binding site" evidence="7">
    <location>
        <position position="467"/>
    </location>
    <ligand>
        <name>meso-2,6-diaminopimelate</name>
        <dbReference type="ChEBI" id="CHEBI:57791"/>
    </ligand>
</feature>
<evidence type="ECO:0000256" key="4">
    <source>
        <dbReference type="ARBA" id="ARBA00022984"/>
    </source>
</evidence>
<comment type="function">
    <text evidence="7">Catalyzes the addition of meso-diaminopimelic acid to the nucleotide precursor UDP-N-acetylmuramoyl-L-alanyl-D-glutamate (UMAG) in the biosynthesis of bacterial cell-wall peptidoglycan.</text>
</comment>
<dbReference type="PANTHER" id="PTHR23135:SF4">
    <property type="entry name" value="UDP-N-ACETYLMURAMOYL-L-ALANYL-D-GLUTAMATE--2,6-DIAMINOPIMELATE LIGASE MURE HOMOLOG, CHLOROPLASTIC"/>
    <property type="match status" value="1"/>
</dbReference>
<feature type="domain" description="Mur ligase N-terminal catalytic" evidence="9">
    <location>
        <begin position="21"/>
        <end position="94"/>
    </location>
</feature>
<evidence type="ECO:0000313" key="12">
    <source>
        <dbReference type="EMBL" id="MCS3919221.1"/>
    </source>
</evidence>
<accession>A0ABT2EMS0</accession>
<feature type="binding site" evidence="7">
    <location>
        <begin position="151"/>
        <end position="152"/>
    </location>
    <ligand>
        <name>UDP-N-acetyl-alpha-D-muramoyl-L-alanyl-D-glutamate</name>
        <dbReference type="ChEBI" id="CHEBI:83900"/>
    </ligand>
</feature>
<keyword evidence="2 7" id="KW-0132">Cell division</keyword>
<dbReference type="Pfam" id="PF01225">
    <property type="entry name" value="Mur_ligase"/>
    <property type="match status" value="1"/>
</dbReference>
<feature type="binding site" evidence="7">
    <location>
        <position position="186"/>
    </location>
    <ligand>
        <name>UDP-N-acetyl-alpha-D-muramoyl-L-alanyl-D-glutamate</name>
        <dbReference type="ChEBI" id="CHEBI:83900"/>
    </ligand>
</feature>
<dbReference type="InterPro" id="IPR000713">
    <property type="entry name" value="Mur_ligase_N"/>
</dbReference>
<comment type="similarity">
    <text evidence="1 7">Belongs to the MurCDEF family. MurE subfamily.</text>
</comment>
<sequence>MRLRELVANLPTAILIGDDAEITDITHDSRKVVQGSLFVCLKGLKVDGHDFVPDAVKRGAAAIVAEREVPTNGKPLVIVPDTREALAWLCHRFYGEPTKSLTLIGVTGTNGKTTTTHLIAHLLNAQNADSAAVLGTVGVKWRGEWHELSQTTPDAPELVKWLARLRDEGARFVVMEVSSHALAQKRSDGCLFDAAVFINLSRDHLDFHGDFESYFAAKARLFTDYAEIALNNGKPFHAFINADDPYGQRLLTMCPASKTTYGFGDGADYRAVDLSLSPSGTKFSLVVKGDATQVHRLSLRLLGRFNIVNALAAIAIARHFGVSWDAIESSLPEFKAPPGRLEIVDVGQPFTVAVDYAHTPDALEKVLLTVRELTKGRVIVVFGCGGDRDPTKRPEMGRIATQLADYTVITSDNPRTEDPLKIIEQILEGVVPGSAYHVEPDRRKAISHAISVAQPGDFVLIAGKGHETYQIIGTEKIPFDDREVAREALLKV</sequence>
<dbReference type="InterPro" id="IPR013221">
    <property type="entry name" value="Mur_ligase_cen"/>
</dbReference>
<dbReference type="SUPFAM" id="SSF53623">
    <property type="entry name" value="MurD-like peptide ligases, catalytic domain"/>
    <property type="match status" value="1"/>
</dbReference>
<evidence type="ECO:0000256" key="1">
    <source>
        <dbReference type="ARBA" id="ARBA00005898"/>
    </source>
</evidence>
<feature type="binding site" evidence="7">
    <location>
        <begin position="108"/>
        <end position="114"/>
    </location>
    <ligand>
        <name>ATP</name>
        <dbReference type="ChEBI" id="CHEBI:30616"/>
    </ligand>
</feature>
<dbReference type="Gene3D" id="3.90.190.20">
    <property type="entry name" value="Mur ligase, C-terminal domain"/>
    <property type="match status" value="1"/>
</dbReference>
<dbReference type="Pfam" id="PF08245">
    <property type="entry name" value="Mur_ligase_M"/>
    <property type="match status" value="1"/>
</dbReference>
<feature type="short sequence motif" description="Meso-diaminopimelate recognition motif" evidence="7">
    <location>
        <begin position="412"/>
        <end position="415"/>
    </location>
</feature>
<dbReference type="Pfam" id="PF02875">
    <property type="entry name" value="Mur_ligase_C"/>
    <property type="match status" value="1"/>
</dbReference>
<evidence type="ECO:0000259" key="9">
    <source>
        <dbReference type="Pfam" id="PF01225"/>
    </source>
</evidence>
<gene>
    <name evidence="7" type="primary">murE</name>
    <name evidence="12" type="ORF">M2350_001621</name>
</gene>
<keyword evidence="7" id="KW-0963">Cytoplasm</keyword>
<dbReference type="GO" id="GO:0008765">
    <property type="term" value="F:UDP-N-acetylmuramoylalanyl-D-glutamate-2,6-diaminopimelate ligase activity"/>
    <property type="evidence" value="ECO:0007669"/>
    <property type="project" value="UniProtKB-EC"/>
</dbReference>
<dbReference type="Gene3D" id="3.40.1390.10">
    <property type="entry name" value="MurE/MurF, N-terminal domain"/>
    <property type="match status" value="1"/>
</dbReference>
<dbReference type="Proteomes" id="UP001204798">
    <property type="component" value="Unassembled WGS sequence"/>
</dbReference>
<keyword evidence="13" id="KW-1185">Reference proteome</keyword>
<evidence type="ECO:0000259" key="10">
    <source>
        <dbReference type="Pfam" id="PF02875"/>
    </source>
</evidence>
<feature type="binding site" evidence="7">
    <location>
        <position position="463"/>
    </location>
    <ligand>
        <name>meso-2,6-diaminopimelate</name>
        <dbReference type="ChEBI" id="CHEBI:57791"/>
    </ligand>
</feature>
<evidence type="ECO:0000256" key="5">
    <source>
        <dbReference type="ARBA" id="ARBA00023306"/>
    </source>
</evidence>
<dbReference type="SUPFAM" id="SSF53244">
    <property type="entry name" value="MurD-like peptide ligases, peptide-binding domain"/>
    <property type="match status" value="1"/>
</dbReference>
<dbReference type="Gene3D" id="3.40.1190.10">
    <property type="entry name" value="Mur-like, catalytic domain"/>
    <property type="match status" value="1"/>
</dbReference>
<dbReference type="HAMAP" id="MF_00208">
    <property type="entry name" value="MurE"/>
    <property type="match status" value="1"/>
</dbReference>
<comment type="subcellular location">
    <subcellularLocation>
        <location evidence="7 8">Cytoplasm</location>
    </subcellularLocation>
</comment>
<keyword evidence="4 7" id="KW-0573">Peptidoglycan synthesis</keyword>
<reference evidence="12 13" key="1">
    <citation type="submission" date="2022-08" db="EMBL/GenBank/DDBJ databases">
        <title>Bacterial and archaeal communities from various locations to study Microbial Dark Matter (Phase II).</title>
        <authorList>
            <person name="Stepanauskas R."/>
        </authorList>
    </citation>
    <scope>NUCLEOTIDE SEQUENCE [LARGE SCALE GENOMIC DNA]</scope>
    <source>
        <strain evidence="12 13">PD1</strain>
    </source>
</reference>
<proteinExistence type="inferred from homology"/>
<comment type="pathway">
    <text evidence="7 8">Cell wall biogenesis; peptidoglycan biosynthesis.</text>
</comment>
<feature type="binding site" evidence="7">
    <location>
        <begin position="412"/>
        <end position="415"/>
    </location>
    <ligand>
        <name>meso-2,6-diaminopimelate</name>
        <dbReference type="ChEBI" id="CHEBI:57791"/>
    </ligand>
</feature>
<dbReference type="SUPFAM" id="SSF63418">
    <property type="entry name" value="MurE/MurF N-terminal domain"/>
    <property type="match status" value="1"/>
</dbReference>
<keyword evidence="3 7" id="KW-0133">Cell shape</keyword>
<evidence type="ECO:0000256" key="8">
    <source>
        <dbReference type="RuleBase" id="RU004135"/>
    </source>
</evidence>
<comment type="catalytic activity">
    <reaction evidence="7">
        <text>UDP-N-acetyl-alpha-D-muramoyl-L-alanyl-D-glutamate + meso-2,6-diaminopimelate + ATP = UDP-N-acetyl-alpha-D-muramoyl-L-alanyl-gamma-D-glutamyl-meso-2,6-diaminopimelate + ADP + phosphate + H(+)</text>
        <dbReference type="Rhea" id="RHEA:23676"/>
        <dbReference type="ChEBI" id="CHEBI:15378"/>
        <dbReference type="ChEBI" id="CHEBI:30616"/>
        <dbReference type="ChEBI" id="CHEBI:43474"/>
        <dbReference type="ChEBI" id="CHEBI:57791"/>
        <dbReference type="ChEBI" id="CHEBI:83900"/>
        <dbReference type="ChEBI" id="CHEBI:83905"/>
        <dbReference type="ChEBI" id="CHEBI:456216"/>
        <dbReference type="EC" id="6.3.2.13"/>
    </reaction>
</comment>
<dbReference type="PANTHER" id="PTHR23135">
    <property type="entry name" value="MUR LIGASE FAMILY MEMBER"/>
    <property type="match status" value="1"/>
</dbReference>
<feature type="binding site" evidence="7">
    <location>
        <position position="150"/>
    </location>
    <ligand>
        <name>UDP-N-acetyl-alpha-D-muramoyl-L-alanyl-D-glutamate</name>
        <dbReference type="ChEBI" id="CHEBI:83900"/>
    </ligand>
</feature>
<feature type="binding site" evidence="7">
    <location>
        <position position="184"/>
    </location>
    <ligand>
        <name>UDP-N-acetyl-alpha-D-muramoyl-L-alanyl-D-glutamate</name>
        <dbReference type="ChEBI" id="CHEBI:83900"/>
    </ligand>
</feature>
<dbReference type="InterPro" id="IPR035911">
    <property type="entry name" value="MurE/MurF_N"/>
</dbReference>
<feature type="binding site" evidence="7">
    <location>
        <position position="388"/>
    </location>
    <ligand>
        <name>meso-2,6-diaminopimelate</name>
        <dbReference type="ChEBI" id="CHEBI:57791"/>
    </ligand>
</feature>
<comment type="caution">
    <text evidence="7">Lacks conserved residue(s) required for the propagation of feature annotation.</text>
</comment>
<evidence type="ECO:0000259" key="11">
    <source>
        <dbReference type="Pfam" id="PF08245"/>
    </source>
</evidence>
<dbReference type="InterPro" id="IPR005761">
    <property type="entry name" value="UDP-N-AcMur-Glu-dNH2Pim_ligase"/>
</dbReference>
<dbReference type="NCBIfam" id="NF001124">
    <property type="entry name" value="PRK00139.1-2"/>
    <property type="match status" value="1"/>
</dbReference>
<keyword evidence="7 12" id="KW-0436">Ligase</keyword>
<protein>
    <recommendedName>
        <fullName evidence="7">UDP-N-acetylmuramoyl-L-alanyl-D-glutamate--2,6-diaminopimelate ligase</fullName>
        <ecNumber evidence="7">6.3.2.13</ecNumber>
    </recommendedName>
    <alternativeName>
        <fullName evidence="7">Meso-A2pm-adding enzyme</fullName>
    </alternativeName>
    <alternativeName>
        <fullName evidence="7">Meso-diaminopimelate-adding enzyme</fullName>
    </alternativeName>
    <alternativeName>
        <fullName evidence="7">UDP-MurNAc-L-Ala-D-Glu:meso-diaminopimelate ligase</fullName>
    </alternativeName>
    <alternativeName>
        <fullName evidence="7">UDP-MurNAc-tripeptide synthetase</fullName>
    </alternativeName>
    <alternativeName>
        <fullName evidence="7">UDP-N-acetylmuramyl-tripeptide synthetase</fullName>
    </alternativeName>
</protein>
<dbReference type="EMBL" id="JANUCP010000002">
    <property type="protein sequence ID" value="MCS3919221.1"/>
    <property type="molecule type" value="Genomic_DNA"/>
</dbReference>
<keyword evidence="7" id="KW-0460">Magnesium</keyword>
<comment type="cofactor">
    <cofactor evidence="7">
        <name>Mg(2+)</name>
        <dbReference type="ChEBI" id="CHEBI:18420"/>
    </cofactor>
</comment>